<feature type="non-terminal residue" evidence="1">
    <location>
        <position position="110"/>
    </location>
</feature>
<feature type="non-terminal residue" evidence="1">
    <location>
        <position position="1"/>
    </location>
</feature>
<name>A0A3E2GSH7_SCYLI</name>
<proteinExistence type="predicted"/>
<sequence>MLGKRTPAEFVARLSQAERNKIYKKYLVTDKDIRIEEEDDNDFFNPELADKVLLRQEYCVGDNTTVTVDVRHIDDSSAPMAKLPGKRSREKVEPPAVRDLRGLLKLENAE</sequence>
<dbReference type="AlphaFoldDB" id="A0A3E2GSH7"/>
<dbReference type="EMBL" id="NCSJ02000508">
    <property type="protein sequence ID" value="RFU24114.1"/>
    <property type="molecule type" value="Genomic_DNA"/>
</dbReference>
<comment type="caution">
    <text evidence="1">The sequence shown here is derived from an EMBL/GenBank/DDBJ whole genome shotgun (WGS) entry which is preliminary data.</text>
</comment>
<dbReference type="OrthoDB" id="3439491at2759"/>
<dbReference type="Proteomes" id="UP000258309">
    <property type="component" value="Unassembled WGS sequence"/>
</dbReference>
<keyword evidence="2" id="KW-1185">Reference proteome</keyword>
<gene>
    <name evidence="1" type="ORF">B7463_g12222</name>
</gene>
<accession>A0A3E2GSH7</accession>
<evidence type="ECO:0000313" key="2">
    <source>
        <dbReference type="Proteomes" id="UP000258309"/>
    </source>
</evidence>
<organism evidence="1 2">
    <name type="scientific">Scytalidium lignicola</name>
    <name type="common">Hyphomycete</name>
    <dbReference type="NCBI Taxonomy" id="5539"/>
    <lineage>
        <taxon>Eukaryota</taxon>
        <taxon>Fungi</taxon>
        <taxon>Dikarya</taxon>
        <taxon>Ascomycota</taxon>
        <taxon>Pezizomycotina</taxon>
        <taxon>Leotiomycetes</taxon>
        <taxon>Leotiomycetes incertae sedis</taxon>
        <taxon>Scytalidium</taxon>
    </lineage>
</organism>
<evidence type="ECO:0000313" key="1">
    <source>
        <dbReference type="EMBL" id="RFU24114.1"/>
    </source>
</evidence>
<protein>
    <submittedName>
        <fullName evidence="1">Uncharacterized protein</fullName>
    </submittedName>
</protein>
<reference evidence="1 2" key="1">
    <citation type="submission" date="2018-05" db="EMBL/GenBank/DDBJ databases">
        <title>Draft genome sequence of Scytalidium lignicola DSM 105466, a ubiquitous saprotrophic fungus.</title>
        <authorList>
            <person name="Buettner E."/>
            <person name="Gebauer A.M."/>
            <person name="Hofrichter M."/>
            <person name="Liers C."/>
            <person name="Kellner H."/>
        </authorList>
    </citation>
    <scope>NUCLEOTIDE SEQUENCE [LARGE SCALE GENOMIC DNA]</scope>
    <source>
        <strain evidence="1 2">DSM 105466</strain>
    </source>
</reference>